<organism evidence="1 2">
    <name type="scientific">Acinetobacter bereziniae</name>
    <name type="common">Acinetobacter genomosp. 10</name>
    <dbReference type="NCBI Taxonomy" id="106648"/>
    <lineage>
        <taxon>Bacteria</taxon>
        <taxon>Pseudomonadati</taxon>
        <taxon>Pseudomonadota</taxon>
        <taxon>Gammaproteobacteria</taxon>
        <taxon>Moraxellales</taxon>
        <taxon>Moraxellaceae</taxon>
        <taxon>Acinetobacter</taxon>
    </lineage>
</organism>
<dbReference type="Pfam" id="PF14335">
    <property type="entry name" value="DUF4391"/>
    <property type="match status" value="1"/>
</dbReference>
<comment type="caution">
    <text evidence="1">The sequence shown here is derived from an EMBL/GenBank/DDBJ whole genome shotgun (WGS) entry which is preliminary data.</text>
</comment>
<gene>
    <name evidence="1" type="ORF">GAK29_02656</name>
</gene>
<evidence type="ECO:0000313" key="1">
    <source>
        <dbReference type="EMBL" id="KAF1024311.1"/>
    </source>
</evidence>
<accession>A0A833PEJ2</accession>
<dbReference type="Proteomes" id="UP000490535">
    <property type="component" value="Unassembled WGS sequence"/>
</dbReference>
<name>A0A833PEJ2_ACIBZ</name>
<dbReference type="InterPro" id="IPR025503">
    <property type="entry name" value="DUF4391"/>
</dbReference>
<evidence type="ECO:0000313" key="2">
    <source>
        <dbReference type="Proteomes" id="UP000490535"/>
    </source>
</evidence>
<dbReference type="AlphaFoldDB" id="A0A833PEJ2"/>
<protein>
    <submittedName>
        <fullName evidence="1">Uncharacterized protein</fullName>
    </submittedName>
</protein>
<proteinExistence type="predicted"/>
<sequence>MSLLDFFLNHLNIPEKCKVDKTVFKKLFEQANDGHKNILDAKDRECLKKDISKITWLYSFKPSTINIPAYQTEIREYLEIAVLLVEVEEKKNIERIQQFFNRCIPYQLVILFHFDNEDVDFLSFAVMHKRINQSDKEKWVLEESIISSWLNLAQLSVVEQKFLESMQLSQLSFQSFYHFYDSIKERLIALQCAGYSGSFQLASQNDFLSIESRASALKNLIEL</sequence>
<dbReference type="EMBL" id="WNDP01000065">
    <property type="protein sequence ID" value="KAF1024311.1"/>
    <property type="molecule type" value="Genomic_DNA"/>
</dbReference>
<reference evidence="2" key="1">
    <citation type="journal article" date="2020" name="MBio">
        <title>Horizontal gene transfer to a defensive symbiont with a reduced genome amongst a multipartite beetle microbiome.</title>
        <authorList>
            <person name="Waterworth S.C."/>
            <person name="Florez L.V."/>
            <person name="Rees E.R."/>
            <person name="Hertweck C."/>
            <person name="Kaltenpoth M."/>
            <person name="Kwan J.C."/>
        </authorList>
    </citation>
    <scope>NUCLEOTIDE SEQUENCE [LARGE SCALE GENOMIC DNA]</scope>
</reference>